<evidence type="ECO:0000256" key="20">
    <source>
        <dbReference type="ARBA" id="ARBA00066359"/>
    </source>
</evidence>
<dbReference type="HAMAP" id="MF_00376">
    <property type="entry name" value="Dephospho_CoA_kinase"/>
    <property type="match status" value="1"/>
</dbReference>
<dbReference type="SUPFAM" id="SSF52374">
    <property type="entry name" value="Nucleotidylyl transferase"/>
    <property type="match status" value="1"/>
</dbReference>
<dbReference type="CDD" id="cd02164">
    <property type="entry name" value="PPAT_CoAS"/>
    <property type="match status" value="1"/>
</dbReference>
<feature type="domain" description="Cytidyltransferase-like" evidence="22">
    <location>
        <begin position="215"/>
        <end position="354"/>
    </location>
</feature>
<comment type="catalytic activity">
    <reaction evidence="15">
        <text>3'-dephospho-CoA + ATP = ADP + CoA + H(+)</text>
        <dbReference type="Rhea" id="RHEA:18245"/>
        <dbReference type="ChEBI" id="CHEBI:15378"/>
        <dbReference type="ChEBI" id="CHEBI:30616"/>
        <dbReference type="ChEBI" id="CHEBI:57287"/>
        <dbReference type="ChEBI" id="CHEBI:57328"/>
        <dbReference type="ChEBI" id="CHEBI:456216"/>
        <dbReference type="EC" id="2.7.1.24"/>
    </reaction>
    <physiologicalReaction direction="left-to-right" evidence="15">
        <dbReference type="Rhea" id="RHEA:18246"/>
    </physiologicalReaction>
</comment>
<keyword evidence="11" id="KW-0067">ATP-binding</keyword>
<dbReference type="RefSeq" id="XP_018025134.1">
    <property type="nucleotide sequence ID" value="XM_018169645.2"/>
</dbReference>
<protein>
    <recommendedName>
        <fullName evidence="21">Bifunctional coenzyme A synthase</fullName>
        <ecNumber evidence="20">2.7.1.24</ecNumber>
        <ecNumber evidence="4">2.7.7.3</ecNumber>
    </recommendedName>
</protein>
<dbReference type="Proteomes" id="UP000694843">
    <property type="component" value="Unplaced"/>
</dbReference>
<evidence type="ECO:0000256" key="10">
    <source>
        <dbReference type="ARBA" id="ARBA00022777"/>
    </source>
</evidence>
<dbReference type="Gene3D" id="3.40.50.300">
    <property type="entry name" value="P-loop containing nucleotide triphosphate hydrolases"/>
    <property type="match status" value="1"/>
</dbReference>
<keyword evidence="8" id="KW-0548">Nucleotidyltransferase</keyword>
<dbReference type="CTD" id="38647"/>
<keyword evidence="13" id="KW-0511">Multifunctional enzyme</keyword>
<comment type="pathway">
    <text evidence="18">Cofactor biosynthesis; coenzyme A biosynthesis; CoA from (R)-pantothenate: step 5/5.</text>
</comment>
<proteinExistence type="inferred from homology"/>
<evidence type="ECO:0000313" key="24">
    <source>
        <dbReference type="RefSeq" id="XP_018025134.1"/>
    </source>
</evidence>
<evidence type="ECO:0000256" key="16">
    <source>
        <dbReference type="ARBA" id="ARBA00059677"/>
    </source>
</evidence>
<dbReference type="PANTHER" id="PTHR10695">
    <property type="entry name" value="DEPHOSPHO-COA KINASE-RELATED"/>
    <property type="match status" value="1"/>
</dbReference>
<dbReference type="FunFam" id="3.40.50.620:FF:000089">
    <property type="entry name" value="Bifunctional coenzyme A synthase"/>
    <property type="match status" value="1"/>
</dbReference>
<dbReference type="SUPFAM" id="SSF52540">
    <property type="entry name" value="P-loop containing nucleoside triphosphate hydrolases"/>
    <property type="match status" value="1"/>
</dbReference>
<evidence type="ECO:0000256" key="18">
    <source>
        <dbReference type="ARBA" id="ARBA00060696"/>
    </source>
</evidence>
<keyword evidence="10" id="KW-0418">Kinase</keyword>
<dbReference type="Pfam" id="PF01467">
    <property type="entry name" value="CTP_transf_like"/>
    <property type="match status" value="1"/>
</dbReference>
<evidence type="ECO:0000256" key="15">
    <source>
        <dbReference type="ARBA" id="ARBA00051912"/>
    </source>
</evidence>
<evidence type="ECO:0000256" key="2">
    <source>
        <dbReference type="ARBA" id="ARBA00004496"/>
    </source>
</evidence>
<evidence type="ECO:0000256" key="3">
    <source>
        <dbReference type="ARBA" id="ARBA00011245"/>
    </source>
</evidence>
<evidence type="ECO:0000256" key="4">
    <source>
        <dbReference type="ARBA" id="ARBA00012392"/>
    </source>
</evidence>
<evidence type="ECO:0000256" key="7">
    <source>
        <dbReference type="ARBA" id="ARBA00022679"/>
    </source>
</evidence>
<evidence type="ECO:0000256" key="8">
    <source>
        <dbReference type="ARBA" id="ARBA00022695"/>
    </source>
</evidence>
<comment type="function">
    <text evidence="16">Bifunctional enzyme that catalyzes the fourth and fifth sequential steps of CoA biosynthetic pathway. The fourth reaction is catalyzed by the phosphopantetheine adenylyltransferase, coded by the coaD domain; the fifth reaction is catalyzed by the dephospho-CoA kinase, coded by the coaE domain. May act as a point of CoA biosynthesis regulation.</text>
</comment>
<dbReference type="Gene3D" id="3.40.50.620">
    <property type="entry name" value="HUPs"/>
    <property type="match status" value="1"/>
</dbReference>
<keyword evidence="12" id="KW-0496">Mitochondrion</keyword>
<evidence type="ECO:0000259" key="22">
    <source>
        <dbReference type="Pfam" id="PF01467"/>
    </source>
</evidence>
<evidence type="ECO:0000256" key="21">
    <source>
        <dbReference type="ARBA" id="ARBA00067394"/>
    </source>
</evidence>
<evidence type="ECO:0000313" key="23">
    <source>
        <dbReference type="Proteomes" id="UP000694843"/>
    </source>
</evidence>
<evidence type="ECO:0000256" key="11">
    <source>
        <dbReference type="ARBA" id="ARBA00022840"/>
    </source>
</evidence>
<keyword evidence="23" id="KW-1185">Reference proteome</keyword>
<name>A0A8B7PG63_HYAAZ</name>
<dbReference type="EC" id="2.7.7.3" evidence="4"/>
<keyword evidence="7" id="KW-0808">Transferase</keyword>
<keyword evidence="5" id="KW-0963">Cytoplasm</keyword>
<dbReference type="PANTHER" id="PTHR10695:SF46">
    <property type="entry name" value="BIFUNCTIONAL COENZYME A SYNTHASE-RELATED"/>
    <property type="match status" value="1"/>
</dbReference>
<sequence length="589" mass="66270">MVTILFVRYANSVYHVFTPTPVCNFYNFDQFPSPSSLPALSLILFCLKVKMRGFLIITLPYKQLTALIPQMVTRACEYAKDDLYIHLDSASIFEDPGKMHHSTWPIKASSQVIQKLYGSFSTVAPQLDTRIIMSGFKGHSIIPNNPRLQPANLLVDHLDDEKLKYLRAKYKCYFNLKEPITLLTDEDVSNCSVIAEALGGSISSETNEKVYENIVAGGTFDRIHPGHKILLAEGLLRCRNRFTIGMADGILLEKKTLAPLIEPVEVRIENLKNLLEDMDPSIEFCLEPIIDPCGPSGKDPRMEMIIVSQETLRGGHFVNKTRAERNLNQLDVVVIDLVNDENRNVHEEEKLSSSSRRMRLLGTCLQDPNLSNKLEPSPYIIGLTGGSASGKSSIASRLKSFGASIIDCDKLGHKAYLEGTECYSKLVEAYGPKILNETGEINRKALGALVFGNQEKLNQLNSLVWPEILLLLKNKVAELKIQGAKLVVVDAAVLLEAQWDLQCHEVWVCVLPESEAVRRICERDGCSEELAQQRLQRQMRDDERVKRAHVVFCSLWDYSYTTQQVLTAWRRLQRQGIVDDPLVTLNSPL</sequence>
<dbReference type="NCBIfam" id="TIGR00152">
    <property type="entry name" value="dephospho-CoA kinase"/>
    <property type="match status" value="1"/>
</dbReference>
<dbReference type="KEGG" id="hazt:108680749"/>
<comment type="similarity">
    <text evidence="19">In the central section; belongs to the eukaryotic CoaD family.</text>
</comment>
<comment type="subcellular location">
    <subcellularLocation>
        <location evidence="2">Cytoplasm</location>
    </subcellularLocation>
    <subcellularLocation>
        <location evidence="1">Mitochondrion matrix</location>
    </subcellularLocation>
</comment>
<keyword evidence="9" id="KW-0547">Nucleotide-binding</keyword>
<keyword evidence="6" id="KW-0597">Phosphoprotein</keyword>
<dbReference type="PROSITE" id="PS51219">
    <property type="entry name" value="DPCK"/>
    <property type="match status" value="1"/>
</dbReference>
<dbReference type="InterPro" id="IPR001977">
    <property type="entry name" value="Depp_CoAkinase"/>
</dbReference>
<comment type="subunit">
    <text evidence="3">Monomer.</text>
</comment>
<dbReference type="GO" id="GO:0004140">
    <property type="term" value="F:dephospho-CoA kinase activity"/>
    <property type="evidence" value="ECO:0007669"/>
    <property type="project" value="UniProtKB-EC"/>
</dbReference>
<organism evidence="23 24">
    <name type="scientific">Hyalella azteca</name>
    <name type="common">Amphipod</name>
    <dbReference type="NCBI Taxonomy" id="294128"/>
    <lineage>
        <taxon>Eukaryota</taxon>
        <taxon>Metazoa</taxon>
        <taxon>Ecdysozoa</taxon>
        <taxon>Arthropoda</taxon>
        <taxon>Crustacea</taxon>
        <taxon>Multicrustacea</taxon>
        <taxon>Malacostraca</taxon>
        <taxon>Eumalacostraca</taxon>
        <taxon>Peracarida</taxon>
        <taxon>Amphipoda</taxon>
        <taxon>Senticaudata</taxon>
        <taxon>Talitrida</taxon>
        <taxon>Talitroidea</taxon>
        <taxon>Hyalellidae</taxon>
        <taxon>Hyalella</taxon>
    </lineage>
</organism>
<dbReference type="InterPro" id="IPR004821">
    <property type="entry name" value="Cyt_trans-like"/>
</dbReference>
<comment type="pathway">
    <text evidence="17">Cofactor biosynthesis; coenzyme A biosynthesis; CoA from (R)-pantothenate: step 4/5.</text>
</comment>
<evidence type="ECO:0000256" key="5">
    <source>
        <dbReference type="ARBA" id="ARBA00022490"/>
    </source>
</evidence>
<dbReference type="OrthoDB" id="330671at2759"/>
<comment type="catalytic activity">
    <reaction evidence="14">
        <text>(R)-4'-phosphopantetheine + ATP + H(+) = 3'-dephospho-CoA + diphosphate</text>
        <dbReference type="Rhea" id="RHEA:19801"/>
        <dbReference type="ChEBI" id="CHEBI:15378"/>
        <dbReference type="ChEBI" id="CHEBI:30616"/>
        <dbReference type="ChEBI" id="CHEBI:33019"/>
        <dbReference type="ChEBI" id="CHEBI:57328"/>
        <dbReference type="ChEBI" id="CHEBI:61723"/>
        <dbReference type="EC" id="2.7.7.3"/>
    </reaction>
    <physiologicalReaction direction="left-to-right" evidence="14">
        <dbReference type="Rhea" id="RHEA:19802"/>
    </physiologicalReaction>
</comment>
<evidence type="ECO:0000256" key="14">
    <source>
        <dbReference type="ARBA" id="ARBA00051310"/>
    </source>
</evidence>
<dbReference type="FunFam" id="3.40.50.300:FF:000899">
    <property type="entry name" value="Bifunctional coenzyme A synthase"/>
    <property type="match status" value="1"/>
</dbReference>
<dbReference type="AlphaFoldDB" id="A0A8B7PG63"/>
<dbReference type="CDD" id="cd02022">
    <property type="entry name" value="DPCK"/>
    <property type="match status" value="1"/>
</dbReference>
<evidence type="ECO:0000256" key="13">
    <source>
        <dbReference type="ARBA" id="ARBA00023268"/>
    </source>
</evidence>
<evidence type="ECO:0000256" key="9">
    <source>
        <dbReference type="ARBA" id="ARBA00022741"/>
    </source>
</evidence>
<dbReference type="Pfam" id="PF01121">
    <property type="entry name" value="CoaE"/>
    <property type="match status" value="1"/>
</dbReference>
<dbReference type="EC" id="2.7.1.24" evidence="20"/>
<dbReference type="GeneID" id="108680749"/>
<evidence type="ECO:0000256" key="12">
    <source>
        <dbReference type="ARBA" id="ARBA00023128"/>
    </source>
</evidence>
<dbReference type="GO" id="GO:0015937">
    <property type="term" value="P:coenzyme A biosynthetic process"/>
    <property type="evidence" value="ECO:0007669"/>
    <property type="project" value="InterPro"/>
</dbReference>
<gene>
    <name evidence="24" type="primary">LOC108680749</name>
</gene>
<evidence type="ECO:0000256" key="17">
    <source>
        <dbReference type="ARBA" id="ARBA00060565"/>
    </source>
</evidence>
<dbReference type="GO" id="GO:0004595">
    <property type="term" value="F:pantetheine-phosphate adenylyltransferase activity"/>
    <property type="evidence" value="ECO:0007669"/>
    <property type="project" value="UniProtKB-EC"/>
</dbReference>
<evidence type="ECO:0000256" key="6">
    <source>
        <dbReference type="ARBA" id="ARBA00022553"/>
    </source>
</evidence>
<dbReference type="InterPro" id="IPR014729">
    <property type="entry name" value="Rossmann-like_a/b/a_fold"/>
</dbReference>
<accession>A0A8B7PG63</accession>
<evidence type="ECO:0000256" key="19">
    <source>
        <dbReference type="ARBA" id="ARBA00061673"/>
    </source>
</evidence>
<reference evidence="24" key="1">
    <citation type="submission" date="2025-08" db="UniProtKB">
        <authorList>
            <consortium name="RefSeq"/>
        </authorList>
    </citation>
    <scope>IDENTIFICATION</scope>
    <source>
        <tissue evidence="24">Whole organism</tissue>
    </source>
</reference>
<dbReference type="GO" id="GO:0005759">
    <property type="term" value="C:mitochondrial matrix"/>
    <property type="evidence" value="ECO:0007669"/>
    <property type="project" value="UniProtKB-SubCell"/>
</dbReference>
<dbReference type="GO" id="GO:0005524">
    <property type="term" value="F:ATP binding"/>
    <property type="evidence" value="ECO:0007669"/>
    <property type="project" value="UniProtKB-KW"/>
</dbReference>
<evidence type="ECO:0000256" key="1">
    <source>
        <dbReference type="ARBA" id="ARBA00004305"/>
    </source>
</evidence>
<dbReference type="InterPro" id="IPR027417">
    <property type="entry name" value="P-loop_NTPase"/>
</dbReference>